<dbReference type="Proteomes" id="UP000283841">
    <property type="component" value="Unassembled WGS sequence"/>
</dbReference>
<evidence type="ECO:0000256" key="2">
    <source>
        <dbReference type="ARBA" id="ARBA00022723"/>
    </source>
</evidence>
<keyword evidence="3" id="KW-0547">Nucleotide-binding</keyword>
<evidence type="ECO:0000256" key="8">
    <source>
        <dbReference type="ARBA" id="ARBA00022840"/>
    </source>
</evidence>
<dbReference type="SMART" id="SM00487">
    <property type="entry name" value="DEXDc"/>
    <property type="match status" value="1"/>
</dbReference>
<sequence length="891" mass="100647">MIKWQAAKFKEETRKKRLLNRKNLNENQDESVDNQLFCSEDEGEAPGASAKSQDEGEGDQPASDELPTSTQPVNKDQPTNKRRKANRISAEERRGSLQLGSKANDVDFGSLFQTDIIADAHENSRLPVHTFTKKNKDDALAELIASIPTADREDAVPDKRLVREATRKFTRPAKSDGDGGWRIKGMATSLYSYQVLGAAFMRDRENGPKRPHGGFLCDVMGFGKTIQMLANMVDGVPTDRDDPARTTLIVVPAHLVSHWASQIQRHCEKGALGSIILYHGKSRIVSQDAVNDLQMFGVIITTYDEVRRSYPDFKPPDELTTETEIQEWWEDAYKKHAGPLHQIKFRRIVLDEGHYIKNPESKVSIAVRALIGHYKWILSGTPVHNGNEEFFPYLDFLKAPHIGRYEVFLNKYCNGDEMGNMRLVNILKPIMFRRTHSARLFAMPILKLPDIGQRTVEIELCEAENKVYHWMIKMFIDRINGLSEPKKVERQYRCILTMILKLRMFTSHLLAVQDVLKEIITQNVIDDLNLLLKNGSDLEDPSVKIVNILTALRSGAPPAEPQKAPEPKGLWGDQSAKTRNSLITQFRKMMTDLHYSEAWDERLARTTCPSCGSVPVDACVTSCMHLYCEECLLHLGQSAQEQGNTQRICTSCGEEILETAHCGSVEDLNIDSTSPSSQLNQGNKKSRPTKNKGQKRKRSLGHHDDPDDSDDEFDWIPIAAHIMPSAKLTAMTEILAQWINEDPETKIVVFTQFQAVIRIISAICQREVWGYTSLTGKMSIPAREKAMTDFRESEDLRIMIASLKAGGIGLDLTMANKCILIDPWWNEAVQQQAYCRLFRIGQEREVEVVKLVVKGSIDEYMIDLQNRKSLEIDKTIGEAALSDRQVSSPSL</sequence>
<dbReference type="SUPFAM" id="SSF52540">
    <property type="entry name" value="P-loop containing nucleoside triphosphate hydrolases"/>
    <property type="match status" value="2"/>
</dbReference>
<evidence type="ECO:0000256" key="9">
    <source>
        <dbReference type="PROSITE-ProRule" id="PRU00175"/>
    </source>
</evidence>
<dbReference type="VEuPathDB" id="FungiDB:C8Q69DRAFT_428560"/>
<evidence type="ECO:0000259" key="13">
    <source>
        <dbReference type="PROSITE" id="PS51194"/>
    </source>
</evidence>
<dbReference type="PROSITE" id="PS51194">
    <property type="entry name" value="HELICASE_CTER"/>
    <property type="match status" value="1"/>
</dbReference>
<feature type="compositionally biased region" description="Polar residues" evidence="10">
    <location>
        <begin position="66"/>
        <end position="77"/>
    </location>
</feature>
<feature type="compositionally biased region" description="Polar residues" evidence="10">
    <location>
        <begin position="670"/>
        <end position="683"/>
    </location>
</feature>
<dbReference type="CDD" id="cd18008">
    <property type="entry name" value="DEXDc_SHPRH-like"/>
    <property type="match status" value="1"/>
</dbReference>
<dbReference type="PROSITE" id="PS00518">
    <property type="entry name" value="ZF_RING_1"/>
    <property type="match status" value="1"/>
</dbReference>
<dbReference type="RefSeq" id="XP_028487531.1">
    <property type="nucleotide sequence ID" value="XM_028628460.1"/>
</dbReference>
<dbReference type="GO" id="GO:0016787">
    <property type="term" value="F:hydrolase activity"/>
    <property type="evidence" value="ECO:0007669"/>
    <property type="project" value="UniProtKB-KW"/>
</dbReference>
<feature type="region of interest" description="Disordered" evidence="10">
    <location>
        <begin position="1"/>
        <end position="98"/>
    </location>
</feature>
<accession>A0A443I1G5</accession>
<gene>
    <name evidence="14" type="ORF">C8Q69DRAFT_428560</name>
</gene>
<evidence type="ECO:0000259" key="12">
    <source>
        <dbReference type="PROSITE" id="PS51192"/>
    </source>
</evidence>
<dbReference type="Pfam" id="PF00176">
    <property type="entry name" value="SNF2-rel_dom"/>
    <property type="match status" value="1"/>
</dbReference>
<dbReference type="PANTHER" id="PTHR45626:SF17">
    <property type="entry name" value="HELICASE-LIKE TRANSCRIPTION FACTOR"/>
    <property type="match status" value="1"/>
</dbReference>
<dbReference type="InterPro" id="IPR027417">
    <property type="entry name" value="P-loop_NTPase"/>
</dbReference>
<feature type="domain" description="Helicase ATP-binding" evidence="12">
    <location>
        <begin position="205"/>
        <end position="400"/>
    </location>
</feature>
<dbReference type="PANTHER" id="PTHR45626">
    <property type="entry name" value="TRANSCRIPTION TERMINATION FACTOR 2-RELATED"/>
    <property type="match status" value="1"/>
</dbReference>
<protein>
    <submittedName>
        <fullName evidence="14">DNA repair helicase rad5,16</fullName>
    </submittedName>
</protein>
<dbReference type="SMART" id="SM00490">
    <property type="entry name" value="HELICc"/>
    <property type="match status" value="1"/>
</dbReference>
<keyword evidence="7" id="KW-0862">Zinc</keyword>
<dbReference type="AlphaFoldDB" id="A0A443I1G5"/>
<evidence type="ECO:0000313" key="15">
    <source>
        <dbReference type="Proteomes" id="UP000283841"/>
    </source>
</evidence>
<dbReference type="GO" id="GO:0005524">
    <property type="term" value="F:ATP binding"/>
    <property type="evidence" value="ECO:0007669"/>
    <property type="project" value="UniProtKB-KW"/>
</dbReference>
<dbReference type="InterPro" id="IPR017907">
    <property type="entry name" value="Znf_RING_CS"/>
</dbReference>
<dbReference type="GO" id="GO:0008094">
    <property type="term" value="F:ATP-dependent activity, acting on DNA"/>
    <property type="evidence" value="ECO:0007669"/>
    <property type="project" value="TreeGrafter"/>
</dbReference>
<comment type="similarity">
    <text evidence="1">Belongs to the SNF2/RAD54 helicase family.</text>
</comment>
<dbReference type="Pfam" id="PF00271">
    <property type="entry name" value="Helicase_C"/>
    <property type="match status" value="1"/>
</dbReference>
<dbReference type="CDD" id="cd18793">
    <property type="entry name" value="SF2_C_SNF"/>
    <property type="match status" value="1"/>
</dbReference>
<dbReference type="GO" id="GO:0006281">
    <property type="term" value="P:DNA repair"/>
    <property type="evidence" value="ECO:0007669"/>
    <property type="project" value="TreeGrafter"/>
</dbReference>
<keyword evidence="4 9" id="KW-0863">Zinc-finger</keyword>
<dbReference type="PROSITE" id="PS51192">
    <property type="entry name" value="HELICASE_ATP_BIND_1"/>
    <property type="match status" value="1"/>
</dbReference>
<evidence type="ECO:0000256" key="1">
    <source>
        <dbReference type="ARBA" id="ARBA00007025"/>
    </source>
</evidence>
<proteinExistence type="inferred from homology"/>
<keyword evidence="2" id="KW-0479">Metal-binding</keyword>
<feature type="domain" description="Helicase C-terminal" evidence="13">
    <location>
        <begin position="734"/>
        <end position="887"/>
    </location>
</feature>
<dbReference type="InterPro" id="IPR038718">
    <property type="entry name" value="SNF2-like_sf"/>
</dbReference>
<dbReference type="STRING" id="264951.A0A443I1G5"/>
<keyword evidence="8" id="KW-0067">ATP-binding</keyword>
<reference evidence="14 15" key="1">
    <citation type="journal article" date="2018" name="Front. Microbiol.">
        <title>Genomic and genetic insights into a cosmopolitan fungus, Paecilomyces variotii (Eurotiales).</title>
        <authorList>
            <person name="Urquhart A.S."/>
            <person name="Mondo S.J."/>
            <person name="Makela M.R."/>
            <person name="Hane J.K."/>
            <person name="Wiebenga A."/>
            <person name="He G."/>
            <person name="Mihaltcheva S."/>
            <person name="Pangilinan J."/>
            <person name="Lipzen A."/>
            <person name="Barry K."/>
            <person name="de Vries R.P."/>
            <person name="Grigoriev I.V."/>
            <person name="Idnurm A."/>
        </authorList>
    </citation>
    <scope>NUCLEOTIDE SEQUENCE [LARGE SCALE GENOMIC DNA]</scope>
    <source>
        <strain evidence="14 15">CBS 101075</strain>
    </source>
</reference>
<evidence type="ECO:0000256" key="10">
    <source>
        <dbReference type="SAM" id="MobiDB-lite"/>
    </source>
</evidence>
<dbReference type="InterPro" id="IPR000330">
    <property type="entry name" value="SNF2_N"/>
</dbReference>
<evidence type="ECO:0000256" key="3">
    <source>
        <dbReference type="ARBA" id="ARBA00022741"/>
    </source>
</evidence>
<dbReference type="EMBL" id="RCNU01000002">
    <property type="protein sequence ID" value="RWQ97886.1"/>
    <property type="molecule type" value="Genomic_DNA"/>
</dbReference>
<evidence type="ECO:0000256" key="6">
    <source>
        <dbReference type="ARBA" id="ARBA00022806"/>
    </source>
</evidence>
<feature type="region of interest" description="Disordered" evidence="10">
    <location>
        <begin position="668"/>
        <end position="708"/>
    </location>
</feature>
<dbReference type="InterPro" id="IPR001841">
    <property type="entry name" value="Znf_RING"/>
</dbReference>
<feature type="domain" description="RING-type" evidence="11">
    <location>
        <begin position="608"/>
        <end position="652"/>
    </location>
</feature>
<dbReference type="Gene3D" id="3.40.50.10810">
    <property type="entry name" value="Tandem AAA-ATPase domain"/>
    <property type="match status" value="1"/>
</dbReference>
<dbReference type="GO" id="GO:0004386">
    <property type="term" value="F:helicase activity"/>
    <property type="evidence" value="ECO:0007669"/>
    <property type="project" value="UniProtKB-KW"/>
</dbReference>
<dbReference type="GO" id="GO:0008270">
    <property type="term" value="F:zinc ion binding"/>
    <property type="evidence" value="ECO:0007669"/>
    <property type="project" value="UniProtKB-KW"/>
</dbReference>
<dbReference type="GO" id="GO:0005634">
    <property type="term" value="C:nucleus"/>
    <property type="evidence" value="ECO:0007669"/>
    <property type="project" value="TreeGrafter"/>
</dbReference>
<dbReference type="InterPro" id="IPR013083">
    <property type="entry name" value="Znf_RING/FYVE/PHD"/>
</dbReference>
<feature type="compositionally biased region" description="Basic residues" evidence="10">
    <location>
        <begin position="684"/>
        <end position="700"/>
    </location>
</feature>
<dbReference type="GeneID" id="39597737"/>
<evidence type="ECO:0000313" key="14">
    <source>
        <dbReference type="EMBL" id="RWQ97886.1"/>
    </source>
</evidence>
<dbReference type="InterPro" id="IPR049730">
    <property type="entry name" value="SNF2/RAD54-like_C"/>
</dbReference>
<dbReference type="InterPro" id="IPR001650">
    <property type="entry name" value="Helicase_C-like"/>
</dbReference>
<name>A0A443I1G5_BYSSP</name>
<dbReference type="PROSITE" id="PS50089">
    <property type="entry name" value="ZF_RING_2"/>
    <property type="match status" value="1"/>
</dbReference>
<dbReference type="InterPro" id="IPR014001">
    <property type="entry name" value="Helicase_ATP-bd"/>
</dbReference>
<dbReference type="Gene3D" id="3.40.50.300">
    <property type="entry name" value="P-loop containing nucleotide triphosphate hydrolases"/>
    <property type="match status" value="1"/>
</dbReference>
<dbReference type="SUPFAM" id="SSF57850">
    <property type="entry name" value="RING/U-box"/>
    <property type="match status" value="1"/>
</dbReference>
<keyword evidence="15" id="KW-1185">Reference proteome</keyword>
<evidence type="ECO:0000256" key="5">
    <source>
        <dbReference type="ARBA" id="ARBA00022801"/>
    </source>
</evidence>
<dbReference type="InterPro" id="IPR050628">
    <property type="entry name" value="SNF2_RAD54_helicase_TF"/>
</dbReference>
<dbReference type="Gene3D" id="3.30.40.10">
    <property type="entry name" value="Zinc/RING finger domain, C3HC4 (zinc finger)"/>
    <property type="match status" value="1"/>
</dbReference>
<evidence type="ECO:0000256" key="4">
    <source>
        <dbReference type="ARBA" id="ARBA00022771"/>
    </source>
</evidence>
<organism evidence="14 15">
    <name type="scientific">Byssochlamys spectabilis</name>
    <name type="common">Paecilomyces variotii</name>
    <dbReference type="NCBI Taxonomy" id="264951"/>
    <lineage>
        <taxon>Eukaryota</taxon>
        <taxon>Fungi</taxon>
        <taxon>Dikarya</taxon>
        <taxon>Ascomycota</taxon>
        <taxon>Pezizomycotina</taxon>
        <taxon>Eurotiomycetes</taxon>
        <taxon>Eurotiomycetidae</taxon>
        <taxon>Eurotiales</taxon>
        <taxon>Thermoascaceae</taxon>
        <taxon>Paecilomyces</taxon>
    </lineage>
</organism>
<evidence type="ECO:0000259" key="11">
    <source>
        <dbReference type="PROSITE" id="PS50089"/>
    </source>
</evidence>
<keyword evidence="6 14" id="KW-0347">Helicase</keyword>
<keyword evidence="5" id="KW-0378">Hydrolase</keyword>
<comment type="caution">
    <text evidence="14">The sequence shown here is derived from an EMBL/GenBank/DDBJ whole genome shotgun (WGS) entry which is preliminary data.</text>
</comment>
<evidence type="ECO:0000256" key="7">
    <source>
        <dbReference type="ARBA" id="ARBA00022833"/>
    </source>
</evidence>